<accession>A0A9P3GB86</accession>
<gene>
    <name evidence="1" type="ORF">PsYK624_077410</name>
</gene>
<dbReference type="GO" id="GO:0009306">
    <property type="term" value="P:protein secretion"/>
    <property type="evidence" value="ECO:0007669"/>
    <property type="project" value="TreeGrafter"/>
</dbReference>
<dbReference type="PANTHER" id="PTHR17985:SF8">
    <property type="entry name" value="TRANSPORT AND GOLGI ORGANIZATION PROTEIN 2 HOMOLOG"/>
    <property type="match status" value="1"/>
</dbReference>
<dbReference type="Proteomes" id="UP000703269">
    <property type="component" value="Unassembled WGS sequence"/>
</dbReference>
<protein>
    <submittedName>
        <fullName evidence="1">NRDE family protein</fullName>
    </submittedName>
</protein>
<dbReference type="OrthoDB" id="191601at2759"/>
<proteinExistence type="predicted"/>
<reference evidence="1 2" key="1">
    <citation type="submission" date="2021-08" db="EMBL/GenBank/DDBJ databases">
        <title>Draft Genome Sequence of Phanerochaete sordida strain YK-624.</title>
        <authorList>
            <person name="Mori T."/>
            <person name="Dohra H."/>
            <person name="Suzuki T."/>
            <person name="Kawagishi H."/>
            <person name="Hirai H."/>
        </authorList>
    </citation>
    <scope>NUCLEOTIDE SEQUENCE [LARGE SCALE GENOMIC DNA]</scope>
    <source>
        <strain evidence="1 2">YK-624</strain>
    </source>
</reference>
<dbReference type="GO" id="GO:0007030">
    <property type="term" value="P:Golgi organization"/>
    <property type="evidence" value="ECO:0007669"/>
    <property type="project" value="TreeGrafter"/>
</dbReference>
<dbReference type="GO" id="GO:0005794">
    <property type="term" value="C:Golgi apparatus"/>
    <property type="evidence" value="ECO:0007669"/>
    <property type="project" value="TreeGrafter"/>
</dbReference>
<comment type="caution">
    <text evidence="1">The sequence shown here is derived from an EMBL/GenBank/DDBJ whole genome shotgun (WGS) entry which is preliminary data.</text>
</comment>
<dbReference type="InterPro" id="IPR008551">
    <property type="entry name" value="TANGO2"/>
</dbReference>
<evidence type="ECO:0000313" key="2">
    <source>
        <dbReference type="Proteomes" id="UP000703269"/>
    </source>
</evidence>
<dbReference type="PANTHER" id="PTHR17985">
    <property type="entry name" value="SER/THR-RICH PROTEIN T10 IN DGCR REGION"/>
    <property type="match status" value="1"/>
</dbReference>
<organism evidence="1 2">
    <name type="scientific">Phanerochaete sordida</name>
    <dbReference type="NCBI Taxonomy" id="48140"/>
    <lineage>
        <taxon>Eukaryota</taxon>
        <taxon>Fungi</taxon>
        <taxon>Dikarya</taxon>
        <taxon>Basidiomycota</taxon>
        <taxon>Agaricomycotina</taxon>
        <taxon>Agaricomycetes</taxon>
        <taxon>Polyporales</taxon>
        <taxon>Phanerochaetaceae</taxon>
        <taxon>Phanerochaete</taxon>
    </lineage>
</organism>
<dbReference type="Pfam" id="PF05742">
    <property type="entry name" value="TANGO2"/>
    <property type="match status" value="1"/>
</dbReference>
<keyword evidence="2" id="KW-1185">Reference proteome</keyword>
<dbReference type="EMBL" id="BPQB01000022">
    <property type="protein sequence ID" value="GJE91591.1"/>
    <property type="molecule type" value="Genomic_DNA"/>
</dbReference>
<name>A0A9P3GB86_9APHY</name>
<evidence type="ECO:0000313" key="1">
    <source>
        <dbReference type="EMBL" id="GJE91591.1"/>
    </source>
</evidence>
<dbReference type="AlphaFoldDB" id="A0A9P3GB86"/>
<sequence>MCVGFWSLEHPDYALILCANRDEFLARPTTAAHWHRFETGPAAAEEDPAGNVLSGRDLRAGGTWLGASRAGRVAFLTNITEEHRPYASTRGALASAFLLPDRPGEPMQDHLAHLLQENRAYAGFNLLLLDPRADAAQGLAYDAAYVTNHGGGGPIAARPLSDDERRCGGLSNGVDGHGAEAWPKVRLGAAMFRDELRGVTSATPEDDLVARLFHLLTWRSDAPPRARAELRNTIHIEPLPVTAGGEHALYGTRLSTVLLVRRDGAAAFFERDIWVLDAAGQATRGDAAAQRVFRFRVGSAGSPAP</sequence>